<evidence type="ECO:0000259" key="2">
    <source>
        <dbReference type="Pfam" id="PF13476"/>
    </source>
</evidence>
<dbReference type="Pfam" id="PF13558">
    <property type="entry name" value="SbcC_Walker_B"/>
    <property type="match status" value="1"/>
</dbReference>
<dbReference type="GO" id="GO:0016887">
    <property type="term" value="F:ATP hydrolysis activity"/>
    <property type="evidence" value="ECO:0007669"/>
    <property type="project" value="InterPro"/>
</dbReference>
<dbReference type="GO" id="GO:0006302">
    <property type="term" value="P:double-strand break repair"/>
    <property type="evidence" value="ECO:0007669"/>
    <property type="project" value="InterPro"/>
</dbReference>
<feature type="coiled-coil region" evidence="1">
    <location>
        <begin position="619"/>
        <end position="674"/>
    </location>
</feature>
<sequence>MKLKRLFIRNINSLKGDHEIDFQSAPLKDAGLIGIVGKTGAGKSTLLDAITLALFNRIPRMSSKMTGDFMEQTGSILTRGEISAMTEVDFEVLENNVPVTYRSKWTLSTVSRGKRRGQINDYHMEVWNLESNKQISDKKGKVPELNEKLIGLSFDQFVKSVMLSQGQFTAFLSANEKDRSALLEKITRSFDFREISIKVYQQYKMLDEQYKRLKTRVDEVQPKSEEELQEVNSQIKMLNEEISNEKKNRDYLFQGVDHKKRIEANQLNIKEKKNELKAYQQEEVSINNIRKKVEAHERLLPILPVYQEWKNQKESLYQVEQKKGSIEKQLVENQNKQSVQNALFTSASKETQQLNQEWEKANLLWKEVDELDRNIQLKKESVYHLNEQKDTSVKRGKTLEQSEIELTEKLTHLRSSLQSDENWGLEHQSLSTLEDDLPLIRSHVSQKQKLDSNFEEAIHIVSVGIQQKLSPLTYSQKKETIEGWEKSGKATLKTLEGALKYPDLPFEVLDDRIQLFDSYEKQLQLIQEQERQIQVLTLEQENIQTRKKSNEERLLVTQKESDYLKVLIEELEVKVRRLSLESSENIEKLRSQLIEGEACMVCGSVHHPYAHETSSKDELKEVEHQLVISKKEYQEKLKNHQTELSTKAKIEATVESLLLQKNKLNIDLNEFKEEGKSLVLKINQLDIPPDKQSAKEFQDEKSRILEIQSKKKGLEEISTLYQIVLQIVEIDKELTSYITKYNKYVATENDWEQLVALKTKWDDKQQLIKEYPKLILEKEEQKAQNKKLISDHLLEVQKLNNDISDVNSNLEYQGKERHRLFGEKEIEKERAVLLDKKTEQDRKVRQIELELSKLKAEILSFEKQVIDYSKEEKSISTLLLESKSKLDLKLASAAITLSSFENGLLEENEYQELSLKVKHYDNALTALNSSLETLLSEVGKAISEDKFKEQTLEQLQDSFAEQEIKIQSKETELRALETEISLNNEKVKELEETLKKISTMKPEYDLWKTMNTLIGSSNGDEFNKFAQSIVLRKLLHKANHHLKKFTDRYLFAPPKVNGTQDLYILDRYAGDKERVVSSVSGGESFLLSLSLSLGLADLASNNVKVESLFIDEGFGTLDEEALDQAISALEKLNDLGGKTISVISHVPQIKERVPAKIQVISNGSSGHSKIEVTQ</sequence>
<dbReference type="SUPFAM" id="SSF52540">
    <property type="entry name" value="P-loop containing nucleoside triphosphate hydrolases"/>
    <property type="match status" value="1"/>
</dbReference>
<feature type="coiled-coil region" evidence="1">
    <location>
        <begin position="519"/>
        <end position="546"/>
    </location>
</feature>
<dbReference type="RefSeq" id="WP_168881590.1">
    <property type="nucleotide sequence ID" value="NZ_JABAIL010000002.1"/>
</dbReference>
<dbReference type="InterPro" id="IPR027417">
    <property type="entry name" value="P-loop_NTPase"/>
</dbReference>
<feature type="domain" description="Rad50/SbcC-type AAA" evidence="2">
    <location>
        <begin position="5"/>
        <end position="242"/>
    </location>
</feature>
<evidence type="ECO:0000313" key="4">
    <source>
        <dbReference type="Proteomes" id="UP000585050"/>
    </source>
</evidence>
<dbReference type="PANTHER" id="PTHR32114:SF2">
    <property type="entry name" value="ABC TRANSPORTER ABCH.3"/>
    <property type="match status" value="1"/>
</dbReference>
<evidence type="ECO:0000256" key="1">
    <source>
        <dbReference type="SAM" id="Coils"/>
    </source>
</evidence>
<feature type="coiled-coil region" evidence="1">
    <location>
        <begin position="837"/>
        <end position="871"/>
    </location>
</feature>
<dbReference type="EMBL" id="JABAIL010000002">
    <property type="protein sequence ID" value="NLR90877.1"/>
    <property type="molecule type" value="Genomic_DNA"/>
</dbReference>
<dbReference type="Pfam" id="PF13476">
    <property type="entry name" value="AAA_23"/>
    <property type="match status" value="1"/>
</dbReference>
<reference evidence="3 4" key="1">
    <citation type="submission" date="2020-04" db="EMBL/GenBank/DDBJ databases">
        <title>Flammeovirga sp. SR4, a novel species isolated from seawater.</title>
        <authorList>
            <person name="Wang X."/>
        </authorList>
    </citation>
    <scope>NUCLEOTIDE SEQUENCE [LARGE SCALE GENOMIC DNA]</scope>
    <source>
        <strain evidence="3 4">SR4</strain>
    </source>
</reference>
<dbReference type="PANTHER" id="PTHR32114">
    <property type="entry name" value="ABC TRANSPORTER ABCH.3"/>
    <property type="match status" value="1"/>
</dbReference>
<comment type="caution">
    <text evidence="3">The sequence shown here is derived from an EMBL/GenBank/DDBJ whole genome shotgun (WGS) entry which is preliminary data.</text>
</comment>
<dbReference type="AlphaFoldDB" id="A0A7X8SIR9"/>
<dbReference type="Gene3D" id="3.40.50.300">
    <property type="entry name" value="P-loop containing nucleotide triphosphate hydrolases"/>
    <property type="match status" value="2"/>
</dbReference>
<accession>A0A7X8SIR9</accession>
<feature type="coiled-coil region" evidence="1">
    <location>
        <begin position="221"/>
        <end position="299"/>
    </location>
</feature>
<keyword evidence="4" id="KW-1185">Reference proteome</keyword>
<protein>
    <submittedName>
        <fullName evidence="3">AAA family ATPase</fullName>
    </submittedName>
</protein>
<organism evidence="3 4">
    <name type="scientific">Flammeovirga agarivorans</name>
    <dbReference type="NCBI Taxonomy" id="2726742"/>
    <lineage>
        <taxon>Bacteria</taxon>
        <taxon>Pseudomonadati</taxon>
        <taxon>Bacteroidota</taxon>
        <taxon>Cytophagia</taxon>
        <taxon>Cytophagales</taxon>
        <taxon>Flammeovirgaceae</taxon>
        <taxon>Flammeovirga</taxon>
    </lineage>
</organism>
<evidence type="ECO:0000313" key="3">
    <source>
        <dbReference type="EMBL" id="NLR90877.1"/>
    </source>
</evidence>
<proteinExistence type="predicted"/>
<keyword evidence="1" id="KW-0175">Coiled coil</keyword>
<feature type="coiled-coil region" evidence="1">
    <location>
        <begin position="952"/>
        <end position="993"/>
    </location>
</feature>
<dbReference type="Proteomes" id="UP000585050">
    <property type="component" value="Unassembled WGS sequence"/>
</dbReference>
<gene>
    <name evidence="3" type="ORF">HGP29_06650</name>
</gene>
<name>A0A7X8SIR9_9BACT</name>
<dbReference type="InterPro" id="IPR038729">
    <property type="entry name" value="Rad50/SbcC_AAA"/>
</dbReference>